<organism evidence="1 2">
    <name type="scientific">Paenibacillus pini JCM 16418</name>
    <dbReference type="NCBI Taxonomy" id="1236976"/>
    <lineage>
        <taxon>Bacteria</taxon>
        <taxon>Bacillati</taxon>
        <taxon>Bacillota</taxon>
        <taxon>Bacilli</taxon>
        <taxon>Bacillales</taxon>
        <taxon>Paenibacillaceae</taxon>
        <taxon>Paenibacillus</taxon>
    </lineage>
</organism>
<accession>W7Z6H9</accession>
<gene>
    <name evidence="1" type="ORF">JCM16418_4088</name>
</gene>
<dbReference type="AlphaFoldDB" id="W7Z6H9"/>
<dbReference type="RefSeq" id="WP_036651905.1">
    <property type="nucleotide sequence ID" value="NZ_BAVZ01000016.1"/>
</dbReference>
<protein>
    <submittedName>
        <fullName evidence="1">Uncharacterized protein</fullName>
    </submittedName>
</protein>
<dbReference type="Proteomes" id="UP000019364">
    <property type="component" value="Unassembled WGS sequence"/>
</dbReference>
<sequence>MTRDIQQQARDNAERLRVQTFKSLTSNVQQCSKENIEALPSSPLMMSSDSVEDTATVLEDEDHEYVQLCIQVQSDILCLLDELIHMNLASDREDAAGIMLQLAGNEHREFLLTHAKHRKKLQEMTELFIKYVET</sequence>
<name>W7Z6H9_9BACL</name>
<evidence type="ECO:0000313" key="2">
    <source>
        <dbReference type="Proteomes" id="UP000019364"/>
    </source>
</evidence>
<proteinExistence type="predicted"/>
<keyword evidence="2" id="KW-1185">Reference proteome</keyword>
<dbReference type="STRING" id="1236976.JCM16418_4088"/>
<reference evidence="1 2" key="1">
    <citation type="journal article" date="2014" name="Genome Announc.">
        <title>Draft Genome Sequence of Paenibacillus pini JCM 16418T, Isolated from the Rhizosphere of Pine Tree.</title>
        <authorList>
            <person name="Yuki M."/>
            <person name="Oshima K."/>
            <person name="Suda W."/>
            <person name="Oshida Y."/>
            <person name="Kitamura K."/>
            <person name="Iida Y."/>
            <person name="Hattori M."/>
            <person name="Ohkuma M."/>
        </authorList>
    </citation>
    <scope>NUCLEOTIDE SEQUENCE [LARGE SCALE GENOMIC DNA]</scope>
    <source>
        <strain evidence="1 2">JCM 16418</strain>
    </source>
</reference>
<evidence type="ECO:0000313" key="1">
    <source>
        <dbReference type="EMBL" id="GAF09924.1"/>
    </source>
</evidence>
<comment type="caution">
    <text evidence="1">The sequence shown here is derived from an EMBL/GenBank/DDBJ whole genome shotgun (WGS) entry which is preliminary data.</text>
</comment>
<dbReference type="EMBL" id="BAVZ01000016">
    <property type="protein sequence ID" value="GAF09924.1"/>
    <property type="molecule type" value="Genomic_DNA"/>
</dbReference>